<dbReference type="Gene3D" id="3.30.70.3270">
    <property type="match status" value="1"/>
</dbReference>
<sequence length="457" mass="47106">MPDLIDRALRAAERPPVALLHAPRCLTARDASARCTACADACPVDALAVTPLVAEGAQPYESVNPTGKAGPRIDDEACVRCGACVTACPTNALLPLPPLDDEALFARAASAAARAAERAVEQAAENASRGTAMDETTGKSAALNGRAFENAVEDAAGALGCDANDAAHGAAGENAPAVEGPAPATAGLVCERWAQTRRLDGDRTVVLPCLGWVDAPLLVHMACNGAERIVLPLEACAACALTTAAARVPEAAAQAQRICGTWGLHIVIDATGEGALAPLEANPDTDAAGELSRRNLIAQAGTSLVDAAKAEAAKQLESLAGASAHADTSPEPDARRWQLLDDLHAAGLPDDGTVVPRALAPRVSVDADHCSGCAQCALFCPTEALRKAGRLSGGRTLLEFDPSRCCDCGVCEDTCRYDALVRDETLTVGELFALDPREIAIPKRRVLPEHKQAAVGP</sequence>
<dbReference type="GO" id="GO:0051539">
    <property type="term" value="F:4 iron, 4 sulfur cluster binding"/>
    <property type="evidence" value="ECO:0007669"/>
    <property type="project" value="UniProtKB-KW"/>
</dbReference>
<dbReference type="PANTHER" id="PTHR24960:SF79">
    <property type="entry name" value="PHOTOSYSTEM I IRON-SULFUR CENTER"/>
    <property type="match status" value="1"/>
</dbReference>
<feature type="domain" description="4Fe-4S ferredoxin-type" evidence="6">
    <location>
        <begin position="23"/>
        <end position="52"/>
    </location>
</feature>
<dbReference type="InterPro" id="IPR050157">
    <property type="entry name" value="PSI_iron-sulfur_center"/>
</dbReference>
<comment type="cofactor">
    <cofactor evidence="1">
        <name>[4Fe-4S] cluster</name>
        <dbReference type="ChEBI" id="CHEBI:49883"/>
    </cofactor>
</comment>
<dbReference type="Proteomes" id="UP000587396">
    <property type="component" value="Unassembled WGS sequence"/>
</dbReference>
<dbReference type="InterPro" id="IPR017900">
    <property type="entry name" value="4Fe4S_Fe_S_CS"/>
</dbReference>
<protein>
    <submittedName>
        <fullName evidence="7">4Fe-4S binding protein</fullName>
    </submittedName>
</protein>
<evidence type="ECO:0000256" key="2">
    <source>
        <dbReference type="ARBA" id="ARBA00022485"/>
    </source>
</evidence>
<evidence type="ECO:0000256" key="1">
    <source>
        <dbReference type="ARBA" id="ARBA00001966"/>
    </source>
</evidence>
<dbReference type="Pfam" id="PF12838">
    <property type="entry name" value="Fer4_7"/>
    <property type="match status" value="2"/>
</dbReference>
<dbReference type="PROSITE" id="PS00198">
    <property type="entry name" value="4FE4S_FER_1"/>
    <property type="match status" value="2"/>
</dbReference>
<dbReference type="GO" id="GO:0046872">
    <property type="term" value="F:metal ion binding"/>
    <property type="evidence" value="ECO:0007669"/>
    <property type="project" value="UniProtKB-KW"/>
</dbReference>
<dbReference type="SUPFAM" id="SSF54862">
    <property type="entry name" value="4Fe-4S ferredoxins"/>
    <property type="match status" value="2"/>
</dbReference>
<feature type="domain" description="4Fe-4S ferredoxin-type" evidence="6">
    <location>
        <begin position="396"/>
        <end position="425"/>
    </location>
</feature>
<evidence type="ECO:0000313" key="7">
    <source>
        <dbReference type="EMBL" id="MBC2888455.1"/>
    </source>
</evidence>
<feature type="domain" description="4Fe-4S ferredoxin-type" evidence="6">
    <location>
        <begin position="69"/>
        <end position="98"/>
    </location>
</feature>
<keyword evidence="4" id="KW-0408">Iron</keyword>
<name>A0A842JF35_9ACTN</name>
<dbReference type="InterPro" id="IPR017896">
    <property type="entry name" value="4Fe4S_Fe-S-bd"/>
</dbReference>
<evidence type="ECO:0000256" key="3">
    <source>
        <dbReference type="ARBA" id="ARBA00022723"/>
    </source>
</evidence>
<dbReference type="EMBL" id="JACMSE010000002">
    <property type="protein sequence ID" value="MBC2888455.1"/>
    <property type="molecule type" value="Genomic_DNA"/>
</dbReference>
<keyword evidence="8" id="KW-1185">Reference proteome</keyword>
<evidence type="ECO:0000313" key="8">
    <source>
        <dbReference type="Proteomes" id="UP000587396"/>
    </source>
</evidence>
<gene>
    <name evidence="7" type="ORF">H7313_03705</name>
</gene>
<evidence type="ECO:0000256" key="4">
    <source>
        <dbReference type="ARBA" id="ARBA00023004"/>
    </source>
</evidence>
<feature type="domain" description="4Fe-4S ferredoxin-type" evidence="6">
    <location>
        <begin position="361"/>
        <end position="390"/>
    </location>
</feature>
<dbReference type="PROSITE" id="PS51379">
    <property type="entry name" value="4FE4S_FER_2"/>
    <property type="match status" value="4"/>
</dbReference>
<proteinExistence type="predicted"/>
<evidence type="ECO:0000256" key="5">
    <source>
        <dbReference type="ARBA" id="ARBA00023014"/>
    </source>
</evidence>
<organism evidence="7 8">
    <name type="scientific">Gordonibacter massiliensis</name>
    <name type="common">ex Traore et al. 2017</name>
    <dbReference type="NCBI Taxonomy" id="1841863"/>
    <lineage>
        <taxon>Bacteria</taxon>
        <taxon>Bacillati</taxon>
        <taxon>Actinomycetota</taxon>
        <taxon>Coriobacteriia</taxon>
        <taxon>Eggerthellales</taxon>
        <taxon>Eggerthellaceae</taxon>
        <taxon>Gordonibacter</taxon>
    </lineage>
</organism>
<dbReference type="Gene3D" id="3.30.70.20">
    <property type="match status" value="1"/>
</dbReference>
<comment type="caution">
    <text evidence="7">The sequence shown here is derived from an EMBL/GenBank/DDBJ whole genome shotgun (WGS) entry which is preliminary data.</text>
</comment>
<keyword evidence="5" id="KW-0411">Iron-sulfur</keyword>
<dbReference type="AlphaFoldDB" id="A0A842JF35"/>
<dbReference type="PANTHER" id="PTHR24960">
    <property type="entry name" value="PHOTOSYSTEM I IRON-SULFUR CENTER-RELATED"/>
    <property type="match status" value="1"/>
</dbReference>
<reference evidence="7 8" key="1">
    <citation type="submission" date="2020-08" db="EMBL/GenBank/DDBJ databases">
        <authorList>
            <person name="Liu C."/>
            <person name="Sun Q."/>
        </authorList>
    </citation>
    <scope>NUCLEOTIDE SEQUENCE [LARGE SCALE GENOMIC DNA]</scope>
    <source>
        <strain evidence="7 8">N22</strain>
    </source>
</reference>
<evidence type="ECO:0000259" key="6">
    <source>
        <dbReference type="PROSITE" id="PS51379"/>
    </source>
</evidence>
<dbReference type="RefSeq" id="WP_185904440.1">
    <property type="nucleotide sequence ID" value="NZ_JACMSE010000002.1"/>
</dbReference>
<keyword evidence="2" id="KW-0004">4Fe-4S</keyword>
<accession>A0A842JF35</accession>
<keyword evidence="3" id="KW-0479">Metal-binding</keyword>